<dbReference type="Gene3D" id="3.30.390.50">
    <property type="entry name" value="CO dehydrogenase flavoprotein, C-terminal domain"/>
    <property type="match status" value="1"/>
</dbReference>
<sequence length="288" mass="30188">MVRPAAFAYTRPDQLTSALRSLEDGGRVLAGGQGLLQALKLRADTADHLVDVKGLGELRGIDDGADGGLRIGALTTISELTVDERVSARVPGFAEAAKLLGDQQVRNRATVGGALCLADPRGNLAPMLIALGATVVVRSSSDEREIPVETLFAGFRRTTLSADELVTELRVPGWASISAYLEIARQPQGPPIVNVGVALAGDPVERAGVAAGGIHQTPIRLDDVERSILGRVVDEGSCREAAAALDATSLEPVSDLHASAQYRLSVVRVLIRRALLAEGGTATRRVQA</sequence>
<dbReference type="SMART" id="SM01092">
    <property type="entry name" value="CO_deh_flav_C"/>
    <property type="match status" value="1"/>
</dbReference>
<feature type="domain" description="FAD-binding PCMH-type" evidence="4">
    <location>
        <begin position="2"/>
        <end position="176"/>
    </location>
</feature>
<dbReference type="GO" id="GO:0016491">
    <property type="term" value="F:oxidoreductase activity"/>
    <property type="evidence" value="ECO:0007669"/>
    <property type="project" value="UniProtKB-KW"/>
</dbReference>
<dbReference type="KEGG" id="erz:ER308_02365"/>
<keyword evidence="1" id="KW-0285">Flavoprotein</keyword>
<dbReference type="InterPro" id="IPR036318">
    <property type="entry name" value="FAD-bd_PCMH-like_sf"/>
</dbReference>
<evidence type="ECO:0000313" key="5">
    <source>
        <dbReference type="EMBL" id="QBI18524.1"/>
    </source>
</evidence>
<gene>
    <name evidence="5" type="ORF">ER308_02365</name>
</gene>
<evidence type="ECO:0000313" key="6">
    <source>
        <dbReference type="Proteomes" id="UP000291469"/>
    </source>
</evidence>
<dbReference type="OrthoDB" id="9793944at2"/>
<dbReference type="SUPFAM" id="SSF56176">
    <property type="entry name" value="FAD-binding/transporter-associated domain-like"/>
    <property type="match status" value="1"/>
</dbReference>
<keyword evidence="2" id="KW-0274">FAD</keyword>
<dbReference type="SUPFAM" id="SSF55447">
    <property type="entry name" value="CO dehydrogenase flavoprotein C-terminal domain-like"/>
    <property type="match status" value="1"/>
</dbReference>
<name>A0A411YBE4_9ACTN</name>
<evidence type="ECO:0000256" key="1">
    <source>
        <dbReference type="ARBA" id="ARBA00022630"/>
    </source>
</evidence>
<dbReference type="InterPro" id="IPR002346">
    <property type="entry name" value="Mopterin_DH_FAD-bd"/>
</dbReference>
<dbReference type="RefSeq" id="WP_131153522.1">
    <property type="nucleotide sequence ID" value="NZ_CP036402.1"/>
</dbReference>
<keyword evidence="3" id="KW-0560">Oxidoreductase</keyword>
<dbReference type="InterPro" id="IPR016169">
    <property type="entry name" value="FAD-bd_PCMH_sub2"/>
</dbReference>
<dbReference type="AlphaFoldDB" id="A0A411YBE4"/>
<dbReference type="InterPro" id="IPR036683">
    <property type="entry name" value="CO_DH_flav_C_dom_sf"/>
</dbReference>
<accession>A0A411YBE4</accession>
<dbReference type="PANTHER" id="PTHR42659:SF2">
    <property type="entry name" value="XANTHINE DEHYDROGENASE SUBUNIT C-RELATED"/>
    <property type="match status" value="1"/>
</dbReference>
<dbReference type="InterPro" id="IPR016166">
    <property type="entry name" value="FAD-bd_PCMH"/>
</dbReference>
<dbReference type="InterPro" id="IPR051312">
    <property type="entry name" value="Diverse_Substr_Oxidored"/>
</dbReference>
<organism evidence="5 6">
    <name type="scientific">Egibacter rhizosphaerae</name>
    <dbReference type="NCBI Taxonomy" id="1670831"/>
    <lineage>
        <taxon>Bacteria</taxon>
        <taxon>Bacillati</taxon>
        <taxon>Actinomycetota</taxon>
        <taxon>Nitriliruptoria</taxon>
        <taxon>Egibacterales</taxon>
        <taxon>Egibacteraceae</taxon>
        <taxon>Egibacter</taxon>
    </lineage>
</organism>
<dbReference type="Gene3D" id="3.30.465.10">
    <property type="match status" value="1"/>
</dbReference>
<dbReference type="InterPro" id="IPR016167">
    <property type="entry name" value="FAD-bd_PCMH_sub1"/>
</dbReference>
<protein>
    <submittedName>
        <fullName evidence="5">Xanthine dehydrogenase family protein subunit M</fullName>
    </submittedName>
</protein>
<evidence type="ECO:0000256" key="2">
    <source>
        <dbReference type="ARBA" id="ARBA00022827"/>
    </source>
</evidence>
<dbReference type="Pfam" id="PF00941">
    <property type="entry name" value="FAD_binding_5"/>
    <property type="match status" value="1"/>
</dbReference>
<dbReference type="InterPro" id="IPR005107">
    <property type="entry name" value="CO_DH_flav_C"/>
</dbReference>
<proteinExistence type="predicted"/>
<reference evidence="5 6" key="1">
    <citation type="submission" date="2019-01" db="EMBL/GenBank/DDBJ databases">
        <title>Egibacter rhizosphaerae EGI 80759T.</title>
        <authorList>
            <person name="Chen D.-D."/>
            <person name="Tian Y."/>
            <person name="Jiao J.-Y."/>
            <person name="Zhang X.-T."/>
            <person name="Zhang Y.-G."/>
            <person name="Zhang Y."/>
            <person name="Xiao M."/>
            <person name="Shu W.-S."/>
            <person name="Li W.-J."/>
        </authorList>
    </citation>
    <scope>NUCLEOTIDE SEQUENCE [LARGE SCALE GENOMIC DNA]</scope>
    <source>
        <strain evidence="5 6">EGI 80759</strain>
    </source>
</reference>
<evidence type="ECO:0000256" key="3">
    <source>
        <dbReference type="ARBA" id="ARBA00023002"/>
    </source>
</evidence>
<evidence type="ECO:0000259" key="4">
    <source>
        <dbReference type="PROSITE" id="PS51387"/>
    </source>
</evidence>
<dbReference type="PANTHER" id="PTHR42659">
    <property type="entry name" value="XANTHINE DEHYDROGENASE SUBUNIT C-RELATED"/>
    <property type="match status" value="1"/>
</dbReference>
<dbReference type="PROSITE" id="PS51387">
    <property type="entry name" value="FAD_PCMH"/>
    <property type="match status" value="1"/>
</dbReference>
<keyword evidence="6" id="KW-1185">Reference proteome</keyword>
<dbReference type="EMBL" id="CP036402">
    <property type="protein sequence ID" value="QBI18524.1"/>
    <property type="molecule type" value="Genomic_DNA"/>
</dbReference>
<dbReference type="Gene3D" id="3.30.43.10">
    <property type="entry name" value="Uridine Diphospho-n-acetylenolpyruvylglucosamine Reductase, domain 2"/>
    <property type="match status" value="1"/>
</dbReference>
<dbReference type="GO" id="GO:0071949">
    <property type="term" value="F:FAD binding"/>
    <property type="evidence" value="ECO:0007669"/>
    <property type="project" value="InterPro"/>
</dbReference>
<dbReference type="Proteomes" id="UP000291469">
    <property type="component" value="Chromosome"/>
</dbReference>
<dbReference type="Pfam" id="PF03450">
    <property type="entry name" value="CO_deh_flav_C"/>
    <property type="match status" value="1"/>
</dbReference>